<gene>
    <name evidence="2" type="ORF">KK060_02515</name>
</gene>
<evidence type="ECO:0000313" key="3">
    <source>
        <dbReference type="Proteomes" id="UP000772618"/>
    </source>
</evidence>
<dbReference type="Proteomes" id="UP000772618">
    <property type="component" value="Unassembled WGS sequence"/>
</dbReference>
<dbReference type="RefSeq" id="WP_254151845.1">
    <property type="nucleotide sequence ID" value="NZ_JAHESD010000003.1"/>
</dbReference>
<name>A0ABS5VLZ4_9BACT</name>
<comment type="caution">
    <text evidence="2">The sequence shown here is derived from an EMBL/GenBank/DDBJ whole genome shotgun (WGS) entry which is preliminary data.</text>
</comment>
<feature type="chain" id="PRO_5046386290" description="DUF4468 domain-containing protein" evidence="1">
    <location>
        <begin position="19"/>
        <end position="195"/>
    </location>
</feature>
<evidence type="ECO:0000256" key="1">
    <source>
        <dbReference type="SAM" id="SignalP"/>
    </source>
</evidence>
<dbReference type="EMBL" id="JAHESD010000003">
    <property type="protein sequence ID" value="MBT1702131.1"/>
    <property type="molecule type" value="Genomic_DNA"/>
</dbReference>
<accession>A0ABS5VLZ4</accession>
<sequence>MKTALLLILSLMAIQVIAQQTEISSGITSFEIKLDRKSPYKNLGFNTTNIDRHYIYNVVVEAIKRGLHANDMKSMHSPEVVLMFDDYVNHQKREKRNTMSGSDLKILKNGNFDYFIKIFGKLNMNKASQNNAIFKLNVYVFDGEGSLISKTKSKARSKVIPFEESETLTEVDYPITENDFIQLVKKAATTLEITM</sequence>
<reference evidence="2 3" key="1">
    <citation type="submission" date="2021-05" db="EMBL/GenBank/DDBJ databases">
        <title>A Polyphasic approach of four new species of the genus Ohtaekwangia: Ohtaekwangia histidinii sp. nov., Ohtaekwangia cretensis sp. nov., Ohtaekwangia indiensis sp. nov., Ohtaekwangia reichenbachii sp. nov. from diverse environment.</title>
        <authorList>
            <person name="Octaviana S."/>
        </authorList>
    </citation>
    <scope>NUCLEOTIDE SEQUENCE [LARGE SCALE GENOMIC DNA]</scope>
    <source>
        <strain evidence="2 3">PWU20</strain>
    </source>
</reference>
<evidence type="ECO:0008006" key="4">
    <source>
        <dbReference type="Google" id="ProtNLM"/>
    </source>
</evidence>
<protein>
    <recommendedName>
        <fullName evidence="4">DUF4468 domain-containing protein</fullName>
    </recommendedName>
</protein>
<evidence type="ECO:0000313" key="2">
    <source>
        <dbReference type="EMBL" id="MBT1702131.1"/>
    </source>
</evidence>
<proteinExistence type="predicted"/>
<keyword evidence="1" id="KW-0732">Signal</keyword>
<feature type="signal peptide" evidence="1">
    <location>
        <begin position="1"/>
        <end position="18"/>
    </location>
</feature>
<keyword evidence="3" id="KW-1185">Reference proteome</keyword>
<organism evidence="2 3">
    <name type="scientific">Chryseosolibacter indicus</name>
    <dbReference type="NCBI Taxonomy" id="2782351"/>
    <lineage>
        <taxon>Bacteria</taxon>
        <taxon>Pseudomonadati</taxon>
        <taxon>Bacteroidota</taxon>
        <taxon>Cytophagia</taxon>
        <taxon>Cytophagales</taxon>
        <taxon>Chryseotaleaceae</taxon>
        <taxon>Chryseosolibacter</taxon>
    </lineage>
</organism>